<dbReference type="AlphaFoldDB" id="A0A9X1QFE8"/>
<keyword evidence="4" id="KW-0521">NADP</keyword>
<dbReference type="EMBL" id="JAKFFV010000011">
    <property type="protein sequence ID" value="MCF2500416.1"/>
    <property type="molecule type" value="Genomic_DNA"/>
</dbReference>
<dbReference type="InterPro" id="IPR036188">
    <property type="entry name" value="FAD/NAD-bd_sf"/>
</dbReference>
<dbReference type="SUPFAM" id="SSF51905">
    <property type="entry name" value="FAD/NAD(P)-binding domain"/>
    <property type="match status" value="1"/>
</dbReference>
<dbReference type="PANTHER" id="PTHR46091">
    <property type="entry name" value="BLR7054 PROTEIN"/>
    <property type="match status" value="1"/>
</dbReference>
<dbReference type="RefSeq" id="WP_235178799.1">
    <property type="nucleotide sequence ID" value="NZ_JAKFFV010000011.1"/>
</dbReference>
<evidence type="ECO:0000313" key="7">
    <source>
        <dbReference type="EMBL" id="MCF2500416.1"/>
    </source>
</evidence>
<evidence type="ECO:0000256" key="1">
    <source>
        <dbReference type="ARBA" id="ARBA00022630"/>
    </source>
</evidence>
<evidence type="ECO:0000256" key="5">
    <source>
        <dbReference type="ARBA" id="ARBA00023027"/>
    </source>
</evidence>
<comment type="caution">
    <text evidence="7">The sequence shown here is derived from an EMBL/GenBank/DDBJ whole genome shotgun (WGS) entry which is preliminary data.</text>
</comment>
<protein>
    <submittedName>
        <fullName evidence="7">NAD(P)/FAD-dependent oxidoreductase</fullName>
    </submittedName>
</protein>
<evidence type="ECO:0000256" key="3">
    <source>
        <dbReference type="ARBA" id="ARBA00022827"/>
    </source>
</evidence>
<organism evidence="7 8">
    <name type="scientific">Dyadobacter chenhuakuii</name>
    <dbReference type="NCBI Taxonomy" id="2909339"/>
    <lineage>
        <taxon>Bacteria</taxon>
        <taxon>Pseudomonadati</taxon>
        <taxon>Bacteroidota</taxon>
        <taxon>Cytophagia</taxon>
        <taxon>Cytophagales</taxon>
        <taxon>Spirosomataceae</taxon>
        <taxon>Dyadobacter</taxon>
    </lineage>
</organism>
<dbReference type="GO" id="GO:0016491">
    <property type="term" value="F:oxidoreductase activity"/>
    <property type="evidence" value="ECO:0007669"/>
    <property type="project" value="InterPro"/>
</dbReference>
<dbReference type="InterPro" id="IPR002937">
    <property type="entry name" value="Amino_oxidase"/>
</dbReference>
<evidence type="ECO:0000256" key="4">
    <source>
        <dbReference type="ARBA" id="ARBA00022857"/>
    </source>
</evidence>
<keyword evidence="1" id="KW-0285">Flavoprotein</keyword>
<keyword evidence="3" id="KW-0274">FAD</keyword>
<sequence length="550" mass="60683">MYEFDNVIIGSGMGALSAAICLLREGQTVLILEQHNVLGGWCHSFRIGSQRFSPGVHYIGQLGEGQSTRMLYEGLGIANELTFFEMNPAAYEHCWIGEKRVDIPAHFDALCKTLSAQFAAEKKGIKKYLTAVKNVSSQLDLISEMNGFRDHLTIPWRTRHLGKYGLFSVKRVIDWHIKDPLLKKILNIQWGNHGLPPAQASFPYHAAVMAHYAKGGFYPMGGGAAIVKAMANVIKKHGGQCRTGQKVKRILIQGEKVKRAVGVELENGTLIYAKRVISNADPGTTYKSLIGEQNLSKQLLKQLRNTKYSCTSLILFLTVDMDLRKAGLDSGNVWLVPDEGAEESYGQHADADIASENAFPALFISSSTLKDPTSFDGIHHTLEVITLINNHAFSQFDGETGIHSQAYLDFKERLSIKMIRSLEKVLPGISQSIVQKEMGTPLTNKHYIGSTDGCVYGTEKSFWQIGAFAFKAQSEIENLYLCGASILANGVAGASYSGVQTAARILGTSQAALLKRDPSQQLHVYAAEDATHYPEWIKTKMNTRRKLKVV</sequence>
<name>A0A9X1QFE8_9BACT</name>
<proteinExistence type="predicted"/>
<dbReference type="Gene3D" id="3.50.50.60">
    <property type="entry name" value="FAD/NAD(P)-binding domain"/>
    <property type="match status" value="2"/>
</dbReference>
<dbReference type="Proteomes" id="UP001139411">
    <property type="component" value="Unassembled WGS sequence"/>
</dbReference>
<keyword evidence="5" id="KW-0520">NAD</keyword>
<dbReference type="PANTHER" id="PTHR46091:SF3">
    <property type="entry name" value="AMINE OXIDASE DOMAIN-CONTAINING PROTEIN"/>
    <property type="match status" value="1"/>
</dbReference>
<accession>A0A9X1QFE8</accession>
<evidence type="ECO:0000259" key="6">
    <source>
        <dbReference type="Pfam" id="PF01593"/>
    </source>
</evidence>
<keyword evidence="2" id="KW-0732">Signal</keyword>
<evidence type="ECO:0000256" key="2">
    <source>
        <dbReference type="ARBA" id="ARBA00022729"/>
    </source>
</evidence>
<feature type="domain" description="Amine oxidase" evidence="6">
    <location>
        <begin position="16"/>
        <end position="308"/>
    </location>
</feature>
<dbReference type="Pfam" id="PF01593">
    <property type="entry name" value="Amino_oxidase"/>
    <property type="match status" value="1"/>
</dbReference>
<gene>
    <name evidence="7" type="ORF">L0661_18995</name>
</gene>
<dbReference type="InterPro" id="IPR052206">
    <property type="entry name" value="Retinol_saturase"/>
</dbReference>
<evidence type="ECO:0000313" key="8">
    <source>
        <dbReference type="Proteomes" id="UP001139411"/>
    </source>
</evidence>
<reference evidence="7" key="1">
    <citation type="submission" date="2022-01" db="EMBL/GenBank/DDBJ databases">
        <title>Novel species in genus Dyadobacter.</title>
        <authorList>
            <person name="Ma C."/>
        </authorList>
    </citation>
    <scope>NUCLEOTIDE SEQUENCE</scope>
    <source>
        <strain evidence="7">CY357</strain>
    </source>
</reference>